<dbReference type="AlphaFoldDB" id="D4P919"/>
<comment type="subcellular location">
    <subcellularLocation>
        <location evidence="2">Membrane</location>
        <topology evidence="2">Single-pass membrane protein</topology>
    </subcellularLocation>
</comment>
<comment type="cofactor">
    <cofactor evidence="1 9">
        <name>heme</name>
        <dbReference type="ChEBI" id="CHEBI:30413"/>
    </cofactor>
</comment>
<dbReference type="GO" id="GO:0016020">
    <property type="term" value="C:membrane"/>
    <property type="evidence" value="ECO:0007669"/>
    <property type="project" value="UniProtKB-SubCell"/>
</dbReference>
<dbReference type="Pfam" id="PF00067">
    <property type="entry name" value="p450"/>
    <property type="match status" value="1"/>
</dbReference>
<evidence type="ECO:0000256" key="10">
    <source>
        <dbReference type="RuleBase" id="RU000461"/>
    </source>
</evidence>
<evidence type="ECO:0000256" key="7">
    <source>
        <dbReference type="ARBA" id="ARBA00023004"/>
    </source>
</evidence>
<dbReference type="GO" id="GO:0016705">
    <property type="term" value="F:oxidoreductase activity, acting on paired donors, with incorporation or reduction of molecular oxygen"/>
    <property type="evidence" value="ECO:0007669"/>
    <property type="project" value="InterPro"/>
</dbReference>
<dbReference type="FunFam" id="1.10.630.10:FF:000126">
    <property type="entry name" value="Predicted protein"/>
    <property type="match status" value="1"/>
</dbReference>
<dbReference type="SUPFAM" id="SSF48264">
    <property type="entry name" value="Cytochrome P450"/>
    <property type="match status" value="1"/>
</dbReference>
<evidence type="ECO:0000256" key="5">
    <source>
        <dbReference type="ARBA" id="ARBA00022723"/>
    </source>
</evidence>
<dbReference type="InterPro" id="IPR002401">
    <property type="entry name" value="Cyt_P450_E_grp-I"/>
</dbReference>
<keyword evidence="7 9" id="KW-0408">Iron</keyword>
<dbReference type="GO" id="GO:0005506">
    <property type="term" value="F:iron ion binding"/>
    <property type="evidence" value="ECO:0007669"/>
    <property type="project" value="InterPro"/>
</dbReference>
<organism evidence="12">
    <name type="scientific">Scoparia dulcis</name>
    <name type="common">Sweet broom</name>
    <name type="synonym">Capraria dulcis</name>
    <dbReference type="NCBI Taxonomy" id="107240"/>
    <lineage>
        <taxon>Eukaryota</taxon>
        <taxon>Viridiplantae</taxon>
        <taxon>Streptophyta</taxon>
        <taxon>Embryophyta</taxon>
        <taxon>Tracheophyta</taxon>
        <taxon>Spermatophyta</taxon>
        <taxon>Magnoliopsida</taxon>
        <taxon>eudicotyledons</taxon>
        <taxon>Gunneridae</taxon>
        <taxon>Pentapetalae</taxon>
        <taxon>asterids</taxon>
        <taxon>lamiids</taxon>
        <taxon>Lamiales</taxon>
        <taxon>Plantaginaceae</taxon>
        <taxon>Gratioleae</taxon>
        <taxon>Scoparia</taxon>
    </lineage>
</organism>
<proteinExistence type="evidence at transcript level"/>
<name>D4P919_SCODU</name>
<evidence type="ECO:0000256" key="4">
    <source>
        <dbReference type="ARBA" id="ARBA00022617"/>
    </source>
</evidence>
<evidence type="ECO:0000256" key="1">
    <source>
        <dbReference type="ARBA" id="ARBA00001971"/>
    </source>
</evidence>
<dbReference type="InterPro" id="IPR001128">
    <property type="entry name" value="Cyt_P450"/>
</dbReference>
<dbReference type="PRINTS" id="PR00385">
    <property type="entry name" value="P450"/>
</dbReference>
<dbReference type="GO" id="GO:0004497">
    <property type="term" value="F:monooxygenase activity"/>
    <property type="evidence" value="ECO:0007669"/>
    <property type="project" value="UniProtKB-KW"/>
</dbReference>
<evidence type="ECO:0000256" key="8">
    <source>
        <dbReference type="ARBA" id="ARBA00023033"/>
    </source>
</evidence>
<dbReference type="Gene3D" id="1.10.630.10">
    <property type="entry name" value="Cytochrome P450"/>
    <property type="match status" value="1"/>
</dbReference>
<feature type="transmembrane region" description="Helical" evidence="11">
    <location>
        <begin position="6"/>
        <end position="23"/>
    </location>
</feature>
<evidence type="ECO:0000256" key="2">
    <source>
        <dbReference type="ARBA" id="ARBA00004167"/>
    </source>
</evidence>
<keyword evidence="11" id="KW-0812">Transmembrane</keyword>
<accession>D4P919</accession>
<keyword evidence="4 9" id="KW-0349">Heme</keyword>
<keyword evidence="11" id="KW-1133">Transmembrane helix</keyword>
<evidence type="ECO:0000313" key="12">
    <source>
        <dbReference type="EMBL" id="ADD84652.1"/>
    </source>
</evidence>
<dbReference type="PANTHER" id="PTHR47944">
    <property type="entry name" value="CYTOCHROME P450 98A9"/>
    <property type="match status" value="1"/>
</dbReference>
<dbReference type="PRINTS" id="PR00463">
    <property type="entry name" value="EP450I"/>
</dbReference>
<reference evidence="12" key="1">
    <citation type="journal article" date="2017" name="Sci. Rep.">
        <title>Elucidation of terpenoid metabolism in Scoparia dulcis by RNA-seq analysis.</title>
        <authorList>
            <person name="Yamamura Y."/>
            <person name="Kurosaki F."/>
            <person name="Lee J.B."/>
        </authorList>
    </citation>
    <scope>NUCLEOTIDE SEQUENCE</scope>
</reference>
<comment type="similarity">
    <text evidence="3 10">Belongs to the cytochrome P450 family.</text>
</comment>
<protein>
    <submittedName>
        <fullName evidence="12">CYP92A45</fullName>
    </submittedName>
</protein>
<keyword evidence="5 9" id="KW-0479">Metal-binding</keyword>
<keyword evidence="6 10" id="KW-0560">Oxidoreductase</keyword>
<sequence length="509" mass="57713">MEGSSALLVLAFIAAVAFIARIINRKPHRKLKHPPGPKPWPIIGNLNLIIGSSRPHRSLHALSQKYGELSMLKFGNIPVVIAASPEMAKLFLKTYDTVFASRPAQSGGRYTTFDFSDVTWAPYGQYWIGAQIFLTEVLNPKALKLYEHVRVEEKRTFLSRVHSLSLSGKPVVLREEVYRYSLSTMSKTIFGRLCFQSHESDGGNTLTLDQVKALLDECFVMGGALNIGDYIPWLNFLDLQGLLKQMKALYNKLDRFYSDMIDYHLTHRELSVSINALDSLLRKVRIPPEVKLTRENVKGMLQGLLAGGTDTSVIAIEWSIHEIMRHPRVYDKAKEELERVIGKSRWVEEEDFSQLPYLEAIIKESMRLHPIAALLAPHLAMEDCNVAGYDISKGTVVMINNWSLGRDPKAWDKPEEFMPERFMVEEIDMLGSNFALLPFGSGRRMCPGYRLALNIVRSTLANLLHGYNWRLPDGMTPEEVCLEEEYGFTIHPKIPVAMIIEPSLPAHLY</sequence>
<dbReference type="CDD" id="cd20618">
    <property type="entry name" value="CYP71_clan"/>
    <property type="match status" value="1"/>
</dbReference>
<dbReference type="PANTHER" id="PTHR47944:SF5">
    <property type="entry name" value="CYTOCHROME P450 71A1-LIKE"/>
    <property type="match status" value="1"/>
</dbReference>
<feature type="binding site" description="axial binding residue" evidence="9">
    <location>
        <position position="446"/>
    </location>
    <ligand>
        <name>heme</name>
        <dbReference type="ChEBI" id="CHEBI:30413"/>
    </ligand>
    <ligandPart>
        <name>Fe</name>
        <dbReference type="ChEBI" id="CHEBI:18248"/>
    </ligandPart>
</feature>
<dbReference type="PROSITE" id="PS00086">
    <property type="entry name" value="CYTOCHROME_P450"/>
    <property type="match status" value="1"/>
</dbReference>
<dbReference type="EMBL" id="GU592501">
    <property type="protein sequence ID" value="ADD84652.1"/>
    <property type="molecule type" value="mRNA"/>
</dbReference>
<dbReference type="InterPro" id="IPR036396">
    <property type="entry name" value="Cyt_P450_sf"/>
</dbReference>
<evidence type="ECO:0000256" key="6">
    <source>
        <dbReference type="ARBA" id="ARBA00023002"/>
    </source>
</evidence>
<keyword evidence="8 10" id="KW-0503">Monooxygenase</keyword>
<dbReference type="GO" id="GO:0020037">
    <property type="term" value="F:heme binding"/>
    <property type="evidence" value="ECO:0007669"/>
    <property type="project" value="InterPro"/>
</dbReference>
<gene>
    <name evidence="12" type="primary">CYP2</name>
</gene>
<evidence type="ECO:0000256" key="11">
    <source>
        <dbReference type="SAM" id="Phobius"/>
    </source>
</evidence>
<evidence type="ECO:0000256" key="9">
    <source>
        <dbReference type="PIRSR" id="PIRSR602401-1"/>
    </source>
</evidence>
<dbReference type="InterPro" id="IPR017972">
    <property type="entry name" value="Cyt_P450_CS"/>
</dbReference>
<evidence type="ECO:0000256" key="3">
    <source>
        <dbReference type="ARBA" id="ARBA00010617"/>
    </source>
</evidence>
<keyword evidence="11" id="KW-0472">Membrane</keyword>